<keyword evidence="2" id="KW-1185">Reference proteome</keyword>
<dbReference type="Pfam" id="PF17170">
    <property type="entry name" value="DUF5128"/>
    <property type="match status" value="1"/>
</dbReference>
<reference evidence="1 2" key="1">
    <citation type="submission" date="2016-11" db="EMBL/GenBank/DDBJ databases">
        <authorList>
            <person name="Jaros S."/>
            <person name="Januszkiewicz K."/>
            <person name="Wedrychowicz H."/>
        </authorList>
    </citation>
    <scope>NUCLEOTIDE SEQUENCE [LARGE SCALE GENOMIC DNA]</scope>
    <source>
        <strain evidence="1 2">DSM 27063</strain>
    </source>
</reference>
<protein>
    <submittedName>
        <fullName evidence="1">6-bladed beta-propeller protein</fullName>
    </submittedName>
</protein>
<dbReference type="EMBL" id="FQZE01000046">
    <property type="protein sequence ID" value="SHJ98903.1"/>
    <property type="molecule type" value="Genomic_DNA"/>
</dbReference>
<evidence type="ECO:0000313" key="2">
    <source>
        <dbReference type="Proteomes" id="UP000184050"/>
    </source>
</evidence>
<name>A0A1M6NT26_9BACT</name>
<dbReference type="PROSITE" id="PS51257">
    <property type="entry name" value="PROKAR_LIPOPROTEIN"/>
    <property type="match status" value="1"/>
</dbReference>
<accession>A0A1M6NT26</accession>
<dbReference type="InterPro" id="IPR011042">
    <property type="entry name" value="6-blade_b-propeller_TolB-like"/>
</dbReference>
<proteinExistence type="predicted"/>
<dbReference type="Proteomes" id="UP000184050">
    <property type="component" value="Unassembled WGS sequence"/>
</dbReference>
<evidence type="ECO:0000313" key="1">
    <source>
        <dbReference type="EMBL" id="SHJ98903.1"/>
    </source>
</evidence>
<gene>
    <name evidence="1" type="ORF">SAMN05444280_1466</name>
</gene>
<dbReference type="AlphaFoldDB" id="A0A1M6NT26"/>
<dbReference type="RefSeq" id="WP_073173684.1">
    <property type="nucleotide sequence ID" value="NZ_FQZE01000046.1"/>
</dbReference>
<dbReference type="STRING" id="1168035.SAMN05444280_1466"/>
<dbReference type="OrthoDB" id="1110188at2"/>
<organism evidence="1 2">
    <name type="scientific">Tangfeifania diversioriginum</name>
    <dbReference type="NCBI Taxonomy" id="1168035"/>
    <lineage>
        <taxon>Bacteria</taxon>
        <taxon>Pseudomonadati</taxon>
        <taxon>Bacteroidota</taxon>
        <taxon>Bacteroidia</taxon>
        <taxon>Marinilabiliales</taxon>
        <taxon>Prolixibacteraceae</taxon>
        <taxon>Tangfeifania</taxon>
    </lineage>
</organism>
<dbReference type="SUPFAM" id="SSF63829">
    <property type="entry name" value="Calcium-dependent phosphotriesterase"/>
    <property type="match status" value="1"/>
</dbReference>
<dbReference type="Gene3D" id="2.120.10.30">
    <property type="entry name" value="TolB, C-terminal domain"/>
    <property type="match status" value="1"/>
</dbReference>
<sequence>MKLLKTVFLLTAVLFVACQSNPSKEESASNQPENQRAKDQFFTIHFAEIVKEKRDVMLSEIAENVDFVQFENNSEKALLGRISDIQITPNYIFIKHSGTGLLTQFNRNGKYVRHFGTLGRGPREYALIRKFSLDEQNKLVYIHTNWTRKILVYNFDGEYIKTIKFKAVERTNVTWSRDSLLISFGEPHVGNEPYVFIEHNATGDTLQTVANHNFWDSSESSNSMVGFWGQNIFYRFNNKLHMKGWYNDTVYFYNEQNKIVPKFFIDLKEHKIPDDLVYERKSSRPMPKNSYWIGVHETQDYIFVPYGSHYNIQTRKQLSDDEGCVLYNKTTKIGVAVNENEIGGFINDLTGGPDFKPLYTSDTTIYLSISALDMKMYLDSDAFKNREVKFPEQKAKLAELNRTLKEDDNHFLMVAKLKK</sequence>